<protein>
    <submittedName>
        <fullName evidence="2">Uncharacterized protein</fullName>
    </submittedName>
</protein>
<feature type="transmembrane region" description="Helical" evidence="1">
    <location>
        <begin position="6"/>
        <end position="30"/>
    </location>
</feature>
<keyword evidence="3" id="KW-1185">Reference proteome</keyword>
<comment type="caution">
    <text evidence="2">The sequence shown here is derived from an EMBL/GenBank/DDBJ whole genome shotgun (WGS) entry which is preliminary data.</text>
</comment>
<proteinExistence type="predicted"/>
<evidence type="ECO:0000313" key="2">
    <source>
        <dbReference type="EMBL" id="RZS87185.1"/>
    </source>
</evidence>
<accession>A0A4Q7NPG1</accession>
<reference evidence="2 3" key="1">
    <citation type="submission" date="2019-02" db="EMBL/GenBank/DDBJ databases">
        <title>Genomic Encyclopedia of Type Strains, Phase IV (KMG-IV): sequencing the most valuable type-strain genomes for metagenomic binning, comparative biology and taxonomic classification.</title>
        <authorList>
            <person name="Goeker M."/>
        </authorList>
    </citation>
    <scope>NUCLEOTIDE SEQUENCE [LARGE SCALE GENOMIC DNA]</scope>
    <source>
        <strain evidence="2 3">DSM 45622</strain>
    </source>
</reference>
<gene>
    <name evidence="2" type="ORF">EV189_2609</name>
</gene>
<name>A0A4Q7NPG1_9ACTN</name>
<dbReference type="AlphaFoldDB" id="A0A4Q7NPG1"/>
<organism evidence="2 3">
    <name type="scientific">Motilibacter rhizosphaerae</name>
    <dbReference type="NCBI Taxonomy" id="598652"/>
    <lineage>
        <taxon>Bacteria</taxon>
        <taxon>Bacillati</taxon>
        <taxon>Actinomycetota</taxon>
        <taxon>Actinomycetes</taxon>
        <taxon>Motilibacterales</taxon>
        <taxon>Motilibacteraceae</taxon>
        <taxon>Motilibacter</taxon>
    </lineage>
</organism>
<keyword evidence="1" id="KW-0812">Transmembrane</keyword>
<keyword evidence="1" id="KW-1133">Transmembrane helix</keyword>
<keyword evidence="1" id="KW-0472">Membrane</keyword>
<evidence type="ECO:0000313" key="3">
    <source>
        <dbReference type="Proteomes" id="UP000293638"/>
    </source>
</evidence>
<sequence>MLVMGVVLFLGMTAGVLLLLGLVVLVVALLGSRKARARR</sequence>
<dbReference type="EMBL" id="SGXD01000003">
    <property type="protein sequence ID" value="RZS87185.1"/>
    <property type="molecule type" value="Genomic_DNA"/>
</dbReference>
<evidence type="ECO:0000256" key="1">
    <source>
        <dbReference type="SAM" id="Phobius"/>
    </source>
</evidence>
<dbReference type="Proteomes" id="UP000293638">
    <property type="component" value="Unassembled WGS sequence"/>
</dbReference>